<evidence type="ECO:0000256" key="6">
    <source>
        <dbReference type="SAM" id="MobiDB-lite"/>
    </source>
</evidence>
<organism evidence="9 10">
    <name type="scientific">Pontimonas salivibrio</name>
    <dbReference type="NCBI Taxonomy" id="1159327"/>
    <lineage>
        <taxon>Bacteria</taxon>
        <taxon>Bacillati</taxon>
        <taxon>Actinomycetota</taxon>
        <taxon>Actinomycetes</taxon>
        <taxon>Micrococcales</taxon>
        <taxon>Microbacteriaceae</taxon>
        <taxon>Pontimonas</taxon>
    </lineage>
</organism>
<dbReference type="PROSITE" id="PS51257">
    <property type="entry name" value="PROKAR_LIPOPROTEIN"/>
    <property type="match status" value="1"/>
</dbReference>
<protein>
    <recommendedName>
        <fullName evidence="2 5">peptidylprolyl isomerase</fullName>
        <ecNumber evidence="2 5">5.2.1.8</ecNumber>
    </recommendedName>
</protein>
<feature type="domain" description="PPIase FKBP-type" evidence="8">
    <location>
        <begin position="249"/>
        <end position="338"/>
    </location>
</feature>
<dbReference type="InterPro" id="IPR046357">
    <property type="entry name" value="PPIase_dom_sf"/>
</dbReference>
<evidence type="ECO:0000259" key="8">
    <source>
        <dbReference type="PROSITE" id="PS50059"/>
    </source>
</evidence>
<dbReference type="EC" id="5.2.1.8" evidence="2 5"/>
<dbReference type="PROSITE" id="PS50059">
    <property type="entry name" value="FKBP_PPIASE"/>
    <property type="match status" value="1"/>
</dbReference>
<name>A0A2L2BRQ4_9MICO</name>
<evidence type="ECO:0000256" key="7">
    <source>
        <dbReference type="SAM" id="SignalP"/>
    </source>
</evidence>
<dbReference type="OrthoDB" id="25996at2"/>
<dbReference type="Pfam" id="PF00254">
    <property type="entry name" value="FKBP_C"/>
    <property type="match status" value="1"/>
</dbReference>
<dbReference type="PANTHER" id="PTHR45779:SF7">
    <property type="entry name" value="PEPTIDYLPROLYL ISOMERASE"/>
    <property type="match status" value="1"/>
</dbReference>
<evidence type="ECO:0000256" key="4">
    <source>
        <dbReference type="ARBA" id="ARBA00023235"/>
    </source>
</evidence>
<keyword evidence="4 5" id="KW-0413">Isomerase</keyword>
<evidence type="ECO:0000256" key="2">
    <source>
        <dbReference type="ARBA" id="ARBA00013194"/>
    </source>
</evidence>
<dbReference type="Proteomes" id="UP000243077">
    <property type="component" value="Chromosome"/>
</dbReference>
<dbReference type="PANTHER" id="PTHR45779">
    <property type="entry name" value="PEPTIDYLPROLYL ISOMERASE"/>
    <property type="match status" value="1"/>
</dbReference>
<evidence type="ECO:0000313" key="10">
    <source>
        <dbReference type="Proteomes" id="UP000243077"/>
    </source>
</evidence>
<comment type="catalytic activity">
    <reaction evidence="1 5">
        <text>[protein]-peptidylproline (omega=180) = [protein]-peptidylproline (omega=0)</text>
        <dbReference type="Rhea" id="RHEA:16237"/>
        <dbReference type="Rhea" id="RHEA-COMP:10747"/>
        <dbReference type="Rhea" id="RHEA-COMP:10748"/>
        <dbReference type="ChEBI" id="CHEBI:83833"/>
        <dbReference type="ChEBI" id="CHEBI:83834"/>
        <dbReference type="EC" id="5.2.1.8"/>
    </reaction>
</comment>
<dbReference type="Gene3D" id="3.10.50.40">
    <property type="match status" value="1"/>
</dbReference>
<evidence type="ECO:0000256" key="1">
    <source>
        <dbReference type="ARBA" id="ARBA00000971"/>
    </source>
</evidence>
<dbReference type="InterPro" id="IPR001179">
    <property type="entry name" value="PPIase_FKBP_dom"/>
</dbReference>
<reference evidence="9 10" key="1">
    <citation type="submission" date="2018-02" db="EMBL/GenBank/DDBJ databases">
        <title>Complete genome of the streamlined marine actinobacterium Pontimonas salivibrio CL-TW6 adapted to coastal planktonic lifestype.</title>
        <authorList>
            <person name="Cho B.C."/>
            <person name="Hardies S.C."/>
            <person name="Jang G.I."/>
            <person name="Hwang C.Y."/>
        </authorList>
    </citation>
    <scope>NUCLEOTIDE SEQUENCE [LARGE SCALE GENOMIC DNA]</scope>
    <source>
        <strain evidence="9 10">CL-TW6</strain>
    </source>
</reference>
<feature type="signal peptide" evidence="7">
    <location>
        <begin position="1"/>
        <end position="21"/>
    </location>
</feature>
<dbReference type="EMBL" id="CP026923">
    <property type="protein sequence ID" value="AVG24355.1"/>
    <property type="molecule type" value="Genomic_DNA"/>
</dbReference>
<dbReference type="RefSeq" id="WP_104913842.1">
    <property type="nucleotide sequence ID" value="NZ_CP026923.1"/>
</dbReference>
<dbReference type="GO" id="GO:0003755">
    <property type="term" value="F:peptidyl-prolyl cis-trans isomerase activity"/>
    <property type="evidence" value="ECO:0007669"/>
    <property type="project" value="UniProtKB-KW"/>
</dbReference>
<dbReference type="InterPro" id="IPR044609">
    <property type="entry name" value="FKBP2/11"/>
</dbReference>
<dbReference type="KEGG" id="psai:C3B54_111412"/>
<feature type="region of interest" description="Disordered" evidence="6">
    <location>
        <begin position="31"/>
        <end position="70"/>
    </location>
</feature>
<evidence type="ECO:0000313" key="9">
    <source>
        <dbReference type="EMBL" id="AVG24355.1"/>
    </source>
</evidence>
<feature type="chain" id="PRO_5014895212" description="peptidylprolyl isomerase" evidence="7">
    <location>
        <begin position="22"/>
        <end position="338"/>
    </location>
</feature>
<keyword evidence="10" id="KW-1185">Reference proteome</keyword>
<sequence length="338" mass="34802">MPRLAPTAASVALTLILAGCAAGEADPAALGEDAEASGGSEPMAPGECQPSGPDVESLEVSTDLDAPPEITFSSALTPAATERMVVVEGEGEQVEAQDRVTLSYAYFNGETGEKIGHIGYEDEAPDMIPIEPDTPYLVGLVHTLMCSTVGSRVAGVIPAEEAFGTEGAPEFGLGAGVSIIFIADILDIQPPPPPPLEELVGTQQPAPEGFPAVELVDGVPVVEFPEGDIPGSYAVASVIEGEGPMVYDGATVVVHYHGVNWNTGETFDSSFERGEPATFPTNGVIPGFRDGLVGQDVGSRVLITIPPALGYGPQGGTGDGRIGPEDTIFFVVDILGMQ</sequence>
<keyword evidence="7" id="KW-0732">Signal</keyword>
<dbReference type="AlphaFoldDB" id="A0A2L2BRQ4"/>
<proteinExistence type="predicted"/>
<evidence type="ECO:0000256" key="3">
    <source>
        <dbReference type="ARBA" id="ARBA00023110"/>
    </source>
</evidence>
<dbReference type="SUPFAM" id="SSF54534">
    <property type="entry name" value="FKBP-like"/>
    <property type="match status" value="2"/>
</dbReference>
<accession>A0A2L2BRQ4</accession>
<evidence type="ECO:0000256" key="5">
    <source>
        <dbReference type="PROSITE-ProRule" id="PRU00277"/>
    </source>
</evidence>
<gene>
    <name evidence="9" type="ORF">C3B54_111412</name>
</gene>
<keyword evidence="3 5" id="KW-0697">Rotamase</keyword>